<feature type="binding site" evidence="4">
    <location>
        <position position="227"/>
    </location>
    <ligand>
        <name>Mg(2+)</name>
        <dbReference type="ChEBI" id="CHEBI:18420"/>
        <label>2</label>
    </ligand>
</feature>
<dbReference type="NCBIfam" id="TIGR01245">
    <property type="entry name" value="trpD"/>
    <property type="match status" value="1"/>
</dbReference>
<evidence type="ECO:0000313" key="8">
    <source>
        <dbReference type="Proteomes" id="UP001549313"/>
    </source>
</evidence>
<feature type="domain" description="Glycosyl transferase family 3 N-terminal" evidence="6">
    <location>
        <begin position="5"/>
        <end position="67"/>
    </location>
</feature>
<evidence type="ECO:0000259" key="5">
    <source>
        <dbReference type="Pfam" id="PF00591"/>
    </source>
</evidence>
<dbReference type="InterPro" id="IPR000312">
    <property type="entry name" value="Glycosyl_Trfase_fam3"/>
</dbReference>
<evidence type="ECO:0000256" key="3">
    <source>
        <dbReference type="ARBA" id="ARBA00022822"/>
    </source>
</evidence>
<feature type="binding site" evidence="4">
    <location>
        <position position="113"/>
    </location>
    <ligand>
        <name>anthranilate</name>
        <dbReference type="ChEBI" id="CHEBI:16567"/>
        <label>1</label>
    </ligand>
</feature>
<dbReference type="PANTHER" id="PTHR43285">
    <property type="entry name" value="ANTHRANILATE PHOSPHORIBOSYLTRANSFERASE"/>
    <property type="match status" value="1"/>
</dbReference>
<feature type="binding site" evidence="4">
    <location>
        <position position="82"/>
    </location>
    <ligand>
        <name>anthranilate</name>
        <dbReference type="ChEBI" id="CHEBI:16567"/>
        <label>1</label>
    </ligand>
</feature>
<dbReference type="HAMAP" id="MF_00211">
    <property type="entry name" value="TrpD"/>
    <property type="match status" value="1"/>
</dbReference>
<dbReference type="Gene3D" id="3.40.1030.10">
    <property type="entry name" value="Nucleoside phosphorylase/phosphoribosyltransferase catalytic domain"/>
    <property type="match status" value="1"/>
</dbReference>
<feature type="binding site" evidence="4">
    <location>
        <position position="94"/>
    </location>
    <ligand>
        <name>Mg(2+)</name>
        <dbReference type="ChEBI" id="CHEBI:18420"/>
        <label>1</label>
    </ligand>
</feature>
<feature type="domain" description="Glycosyl transferase family 3" evidence="5">
    <location>
        <begin position="76"/>
        <end position="324"/>
    </location>
</feature>
<comment type="subunit">
    <text evidence="4">Homodimer.</text>
</comment>
<dbReference type="InterPro" id="IPR035902">
    <property type="entry name" value="Nuc_phospho_transferase"/>
</dbReference>
<dbReference type="Pfam" id="PF00591">
    <property type="entry name" value="Glycos_transf_3"/>
    <property type="match status" value="1"/>
</dbReference>
<feature type="binding site" evidence="4">
    <location>
        <position position="226"/>
    </location>
    <ligand>
        <name>Mg(2+)</name>
        <dbReference type="ChEBI" id="CHEBI:18420"/>
        <label>2</label>
    </ligand>
</feature>
<dbReference type="EMBL" id="JBEPTF010000003">
    <property type="protein sequence ID" value="MET4684588.1"/>
    <property type="molecule type" value="Genomic_DNA"/>
</dbReference>
<feature type="binding site" evidence="4">
    <location>
        <position position="82"/>
    </location>
    <ligand>
        <name>5-phospho-alpha-D-ribose 1-diphosphate</name>
        <dbReference type="ChEBI" id="CHEBI:58017"/>
    </ligand>
</feature>
<comment type="cofactor">
    <cofactor evidence="4">
        <name>Mg(2+)</name>
        <dbReference type="ChEBI" id="CHEBI:18420"/>
    </cofactor>
    <text evidence="4">Binds 2 magnesium ions per monomer.</text>
</comment>
<comment type="function">
    <text evidence="4">Catalyzes the transfer of the phosphoribosyl group of 5-phosphorylribose-1-pyrophosphate (PRPP) to anthranilate to yield N-(5'-phosphoribosyl)-anthranilate (PRA).</text>
</comment>
<keyword evidence="4" id="KW-0057">Aromatic amino acid biosynthesis</keyword>
<dbReference type="Proteomes" id="UP001549313">
    <property type="component" value="Unassembled WGS sequence"/>
</dbReference>
<dbReference type="PANTHER" id="PTHR43285:SF2">
    <property type="entry name" value="ANTHRANILATE PHOSPHORIBOSYLTRANSFERASE"/>
    <property type="match status" value="1"/>
</dbReference>
<keyword evidence="4" id="KW-0460">Magnesium</keyword>
<dbReference type="GO" id="GO:0004048">
    <property type="term" value="F:anthranilate phosphoribosyltransferase activity"/>
    <property type="evidence" value="ECO:0007669"/>
    <property type="project" value="UniProtKB-EC"/>
</dbReference>
<comment type="catalytic activity">
    <reaction evidence="4">
        <text>N-(5-phospho-beta-D-ribosyl)anthranilate + diphosphate = 5-phospho-alpha-D-ribose 1-diphosphate + anthranilate</text>
        <dbReference type="Rhea" id="RHEA:11768"/>
        <dbReference type="ChEBI" id="CHEBI:16567"/>
        <dbReference type="ChEBI" id="CHEBI:18277"/>
        <dbReference type="ChEBI" id="CHEBI:33019"/>
        <dbReference type="ChEBI" id="CHEBI:58017"/>
        <dbReference type="EC" id="2.4.2.18"/>
    </reaction>
</comment>
<feature type="binding site" evidence="4">
    <location>
        <begin position="110"/>
        <end position="118"/>
    </location>
    <ligand>
        <name>5-phospho-alpha-D-ribose 1-diphosphate</name>
        <dbReference type="ChEBI" id="CHEBI:58017"/>
    </ligand>
</feature>
<comment type="similarity">
    <text evidence="4">Belongs to the anthranilate phosphoribosyltransferase family.</text>
</comment>
<keyword evidence="4" id="KW-0479">Metal-binding</keyword>
<keyword evidence="2 4" id="KW-0808">Transferase</keyword>
<keyword evidence="8" id="KW-1185">Reference proteome</keyword>
<gene>
    <name evidence="4" type="primary">trpD</name>
    <name evidence="7" type="ORF">ABIE19_002525</name>
</gene>
<keyword evidence="1 4" id="KW-0328">Glycosyltransferase</keyword>
<name>A0ABV2RE82_9CAUL</name>
<feature type="binding site" evidence="4">
    <location>
        <begin position="85"/>
        <end position="86"/>
    </location>
    <ligand>
        <name>5-phospho-alpha-D-ribose 1-diphosphate</name>
        <dbReference type="ChEBI" id="CHEBI:58017"/>
    </ligand>
</feature>
<evidence type="ECO:0000256" key="1">
    <source>
        <dbReference type="ARBA" id="ARBA00022676"/>
    </source>
</evidence>
<comment type="caution">
    <text evidence="4">Lacks conserved residue(s) required for the propagation of feature annotation.</text>
</comment>
<reference evidence="7 8" key="1">
    <citation type="submission" date="2024-06" db="EMBL/GenBank/DDBJ databases">
        <title>Sorghum-associated microbial communities from plants grown in Nebraska, USA.</title>
        <authorList>
            <person name="Schachtman D."/>
        </authorList>
    </citation>
    <scope>NUCLEOTIDE SEQUENCE [LARGE SCALE GENOMIC DNA]</scope>
    <source>
        <strain evidence="7 8">2814</strain>
    </source>
</reference>
<accession>A0ABV2RE82</accession>
<feature type="binding site" evidence="4">
    <location>
        <position position="90"/>
    </location>
    <ligand>
        <name>5-phospho-alpha-D-ribose 1-diphosphate</name>
        <dbReference type="ChEBI" id="CHEBI:58017"/>
    </ligand>
</feature>
<organism evidence="7 8">
    <name type="scientific">Brevundimonas faecalis</name>
    <dbReference type="NCBI Taxonomy" id="947378"/>
    <lineage>
        <taxon>Bacteria</taxon>
        <taxon>Pseudomonadati</taxon>
        <taxon>Pseudomonadota</taxon>
        <taxon>Alphaproteobacteria</taxon>
        <taxon>Caulobacterales</taxon>
        <taxon>Caulobacteraceae</taxon>
        <taxon>Brevundimonas</taxon>
    </lineage>
</organism>
<dbReference type="InterPro" id="IPR036320">
    <property type="entry name" value="Glycosyl_Trfase_fam3_N_dom_sf"/>
</dbReference>
<protein>
    <recommendedName>
        <fullName evidence="4">Anthranilate phosphoribosyltransferase</fullName>
        <ecNumber evidence="4">2.4.2.18</ecNumber>
    </recommendedName>
</protein>
<dbReference type="InterPro" id="IPR017459">
    <property type="entry name" value="Glycosyl_Trfase_fam3_N_dom"/>
</dbReference>
<dbReference type="EC" id="2.4.2.18" evidence="4"/>
<sequence>MDGFKPLLGKLVDGRVLTPDEAHAFFSACLRGEPTPSQVAAAVTALRIRGETVDEIVAFATAMREAALSLNHSFDEVIDTCGTGGDGQHTYNVSTAAAFVLAGAGLKVAKHGNRAISSKSGSSDVLAALGVNLDATPAQQAQALDQAGIAFLFAPTYHGAMRHVGPVRTEIGFRTVFNLLGPLCNPAGATRQVMGVYDPALLEPLAEVLGRLGARRAWTINGQGLDELTTTGSTEVAEWKDGAVRRFTVTPADADLPMATLDDLRGGDAEHNAAALKALLAGEPGPYRDIVVLNAAAALVVADRAADLREGARAAAAVIDDGRAAAALETLARVSHTPIEPEETA</sequence>
<feature type="binding site" evidence="4">
    <location>
        <position position="227"/>
    </location>
    <ligand>
        <name>Mg(2+)</name>
        <dbReference type="ChEBI" id="CHEBI:18420"/>
        <label>1</label>
    </ligand>
</feature>
<dbReference type="RefSeq" id="WP_354089540.1">
    <property type="nucleotide sequence ID" value="NZ_JBEPTF010000003.1"/>
</dbReference>
<feature type="binding site" evidence="4">
    <location>
        <position position="122"/>
    </location>
    <ligand>
        <name>5-phospho-alpha-D-ribose 1-diphosphate</name>
        <dbReference type="ChEBI" id="CHEBI:58017"/>
    </ligand>
</feature>
<feature type="binding site" evidence="4">
    <location>
        <begin position="92"/>
        <end position="95"/>
    </location>
    <ligand>
        <name>5-phospho-alpha-D-ribose 1-diphosphate</name>
        <dbReference type="ChEBI" id="CHEBI:58017"/>
    </ligand>
</feature>
<dbReference type="Pfam" id="PF02885">
    <property type="entry name" value="Glycos_trans_3N"/>
    <property type="match status" value="1"/>
</dbReference>
<feature type="binding site" evidence="4">
    <location>
        <position position="168"/>
    </location>
    <ligand>
        <name>anthranilate</name>
        <dbReference type="ChEBI" id="CHEBI:16567"/>
        <label>2</label>
    </ligand>
</feature>
<dbReference type="SUPFAM" id="SSF52418">
    <property type="entry name" value="Nucleoside phosphorylase/phosphoribosyltransferase catalytic domain"/>
    <property type="match status" value="1"/>
</dbReference>
<keyword evidence="4" id="KW-0028">Amino-acid biosynthesis</keyword>
<dbReference type="SUPFAM" id="SSF47648">
    <property type="entry name" value="Nucleoside phosphorylase/phosphoribosyltransferase N-terminal domain"/>
    <property type="match status" value="1"/>
</dbReference>
<dbReference type="InterPro" id="IPR005940">
    <property type="entry name" value="Anthranilate_Pribosyl_Tfrase"/>
</dbReference>
<dbReference type="Gene3D" id="1.20.970.10">
    <property type="entry name" value="Transferase, Pyrimidine Nucleoside Phosphorylase, Chain C"/>
    <property type="match status" value="1"/>
</dbReference>
<keyword evidence="3 4" id="KW-0822">Tryptophan biosynthesis</keyword>
<comment type="caution">
    <text evidence="7">The sequence shown here is derived from an EMBL/GenBank/DDBJ whole genome shotgun (WGS) entry which is preliminary data.</text>
</comment>
<evidence type="ECO:0000259" key="6">
    <source>
        <dbReference type="Pfam" id="PF02885"/>
    </source>
</evidence>
<comment type="pathway">
    <text evidence="4">Amino-acid biosynthesis; L-tryptophan biosynthesis; L-tryptophan from chorismate: step 2/5.</text>
</comment>
<proteinExistence type="inferred from homology"/>
<evidence type="ECO:0000256" key="4">
    <source>
        <dbReference type="HAMAP-Rule" id="MF_00211"/>
    </source>
</evidence>
<evidence type="ECO:0000256" key="2">
    <source>
        <dbReference type="ARBA" id="ARBA00022679"/>
    </source>
</evidence>
<evidence type="ECO:0000313" key="7">
    <source>
        <dbReference type="EMBL" id="MET4684588.1"/>
    </source>
</evidence>